<evidence type="ECO:0000256" key="3">
    <source>
        <dbReference type="ARBA" id="ARBA00023014"/>
    </source>
</evidence>
<gene>
    <name evidence="5" type="ORF">AB8U03_10495</name>
</gene>
<dbReference type="RefSeq" id="WP_369704513.1">
    <property type="nucleotide sequence ID" value="NZ_JBGEWD010000009.1"/>
</dbReference>
<dbReference type="InterPro" id="IPR017900">
    <property type="entry name" value="4Fe4S_Fe_S_CS"/>
</dbReference>
<dbReference type="PROSITE" id="PS00198">
    <property type="entry name" value="4FE4S_FER_1"/>
    <property type="match status" value="1"/>
</dbReference>
<dbReference type="Proteomes" id="UP001564657">
    <property type="component" value="Unassembled WGS sequence"/>
</dbReference>
<dbReference type="EMBL" id="JBGEWD010000009">
    <property type="protein sequence ID" value="MEY8000620.1"/>
    <property type="molecule type" value="Genomic_DNA"/>
</dbReference>
<dbReference type="PANTHER" id="PTHR42827">
    <property type="entry name" value="IRON-SULFUR CLUSTER-BINDING PROTEIN-RELATED"/>
    <property type="match status" value="1"/>
</dbReference>
<evidence type="ECO:0000256" key="1">
    <source>
        <dbReference type="ARBA" id="ARBA00022723"/>
    </source>
</evidence>
<organism evidence="5 6">
    <name type="scientific">Clostridium moutaii</name>
    <dbReference type="NCBI Taxonomy" id="3240932"/>
    <lineage>
        <taxon>Bacteria</taxon>
        <taxon>Bacillati</taxon>
        <taxon>Bacillota</taxon>
        <taxon>Clostridia</taxon>
        <taxon>Eubacteriales</taxon>
        <taxon>Clostridiaceae</taxon>
        <taxon>Clostridium</taxon>
    </lineage>
</organism>
<protein>
    <recommendedName>
        <fullName evidence="4">4Fe-4S ferredoxin-type domain-containing protein</fullName>
    </recommendedName>
</protein>
<reference evidence="5 6" key="1">
    <citation type="submission" date="2024-08" db="EMBL/GenBank/DDBJ databases">
        <title>Clostridium lapicellarii sp. nov., and Clostridium renhuaiense sp. nov., two species isolated from the mud in a fermentation cellar used for producing sauce-flavour Chinese liquors.</title>
        <authorList>
            <person name="Yang F."/>
            <person name="Wang H."/>
            <person name="Chen L.Q."/>
            <person name="Zhou N."/>
            <person name="Lu J.J."/>
            <person name="Pu X.X."/>
            <person name="Wan B."/>
            <person name="Wang L."/>
            <person name="Liu S.J."/>
        </authorList>
    </citation>
    <scope>NUCLEOTIDE SEQUENCE [LARGE SCALE GENOMIC DNA]</scope>
    <source>
        <strain evidence="5 6">MT-5</strain>
    </source>
</reference>
<evidence type="ECO:0000259" key="4">
    <source>
        <dbReference type="PROSITE" id="PS51379"/>
    </source>
</evidence>
<evidence type="ECO:0000313" key="5">
    <source>
        <dbReference type="EMBL" id="MEY8000620.1"/>
    </source>
</evidence>
<keyword evidence="6" id="KW-1185">Reference proteome</keyword>
<dbReference type="PROSITE" id="PS51379">
    <property type="entry name" value="4FE4S_FER_2"/>
    <property type="match status" value="1"/>
</dbReference>
<comment type="caution">
    <text evidence="5">The sequence shown here is derived from an EMBL/GenBank/DDBJ whole genome shotgun (WGS) entry which is preliminary data.</text>
</comment>
<evidence type="ECO:0000313" key="6">
    <source>
        <dbReference type="Proteomes" id="UP001564657"/>
    </source>
</evidence>
<proteinExistence type="predicted"/>
<sequence>MGDLGFTLKKELFKSGASMVKFADLRDVEESRLNKMTYGISIAVALNPFIICNIGDGPTKEYHEEYNRVNNKLDTLVEHAGQILQSAGYNTLLKTTSKVEVNWESLYTTLPHKTVATRAGMGWIGKCALLVTKEFGSAVRFSSLLTDAKLKTEIPIDKSYCGNCHICKDFCPAGAPLGINWRIGFKRENFFDAFKCKNMADKICKAKGIKDTICGKCIEVCPWTKKYLRKRGL</sequence>
<keyword evidence="1" id="KW-0479">Metal-binding</keyword>
<keyword evidence="3" id="KW-0411">Iron-sulfur</keyword>
<feature type="domain" description="4Fe-4S ferredoxin-type" evidence="4">
    <location>
        <begin position="152"/>
        <end position="182"/>
    </location>
</feature>
<dbReference type="InterPro" id="IPR017896">
    <property type="entry name" value="4Fe4S_Fe-S-bd"/>
</dbReference>
<name>A0ABV4BPC1_9CLOT</name>
<accession>A0ABV4BPC1</accession>
<dbReference type="PANTHER" id="PTHR42827:SF1">
    <property type="entry name" value="IRON-SULFUR CLUSTER-BINDING PROTEIN"/>
    <property type="match status" value="1"/>
</dbReference>
<evidence type="ECO:0000256" key="2">
    <source>
        <dbReference type="ARBA" id="ARBA00023004"/>
    </source>
</evidence>
<keyword evidence="2" id="KW-0408">Iron</keyword>
<dbReference type="SUPFAM" id="SSF54862">
    <property type="entry name" value="4Fe-4S ferredoxins"/>
    <property type="match status" value="1"/>
</dbReference>